<keyword evidence="3" id="KW-1185">Reference proteome</keyword>
<sequence>MKKVSLTLAAVLLSVSSLSYADIQVTDSENGAWIKVTENGKPAANSVISVENQPQSLSSFNTDETGRVFIPLAMNHSSSVKFKAVTTDGNEYTRTAFHSVNKK</sequence>
<protein>
    <submittedName>
        <fullName evidence="2">Uncharacterized protein</fullName>
    </submittedName>
</protein>
<dbReference type="OrthoDB" id="5816674at2"/>
<dbReference type="PATRIC" id="fig|320778.3.peg.1772"/>
<feature type="chain" id="PRO_5005252440" evidence="1">
    <location>
        <begin position="22"/>
        <end position="103"/>
    </location>
</feature>
<evidence type="ECO:0000313" key="2">
    <source>
        <dbReference type="EMBL" id="KLV10504.1"/>
    </source>
</evidence>
<evidence type="ECO:0000256" key="1">
    <source>
        <dbReference type="SAM" id="SignalP"/>
    </source>
</evidence>
<keyword evidence="1" id="KW-0732">Signal</keyword>
<dbReference type="EMBL" id="LDOU01000006">
    <property type="protein sequence ID" value="KLV10504.1"/>
    <property type="molecule type" value="Genomic_DNA"/>
</dbReference>
<accession>A0A0J1HFZ8</accession>
<dbReference type="Proteomes" id="UP000035909">
    <property type="component" value="Unassembled WGS sequence"/>
</dbReference>
<organism evidence="2 3">
    <name type="scientific">Photobacterium ganghwense</name>
    <dbReference type="NCBI Taxonomy" id="320778"/>
    <lineage>
        <taxon>Bacteria</taxon>
        <taxon>Pseudomonadati</taxon>
        <taxon>Pseudomonadota</taxon>
        <taxon>Gammaproteobacteria</taxon>
        <taxon>Vibrionales</taxon>
        <taxon>Vibrionaceae</taxon>
        <taxon>Photobacterium</taxon>
    </lineage>
</organism>
<dbReference type="AlphaFoldDB" id="A0A0J1HFZ8"/>
<name>A0A0J1HFZ8_9GAMM</name>
<evidence type="ECO:0000313" key="3">
    <source>
        <dbReference type="Proteomes" id="UP000035909"/>
    </source>
</evidence>
<dbReference type="RefSeq" id="WP_047884669.1">
    <property type="nucleotide sequence ID" value="NZ_CP071326.1"/>
</dbReference>
<feature type="signal peptide" evidence="1">
    <location>
        <begin position="1"/>
        <end position="21"/>
    </location>
</feature>
<proteinExistence type="predicted"/>
<gene>
    <name evidence="2" type="ORF">ABT57_08170</name>
</gene>
<comment type="caution">
    <text evidence="2">The sequence shown here is derived from an EMBL/GenBank/DDBJ whole genome shotgun (WGS) entry which is preliminary data.</text>
</comment>
<reference evidence="2 3" key="1">
    <citation type="submission" date="2015-05" db="EMBL/GenBank/DDBJ databases">
        <title>Photobacterium galathea sp. nov.</title>
        <authorList>
            <person name="Machado H."/>
            <person name="Gram L."/>
        </authorList>
    </citation>
    <scope>NUCLEOTIDE SEQUENCE [LARGE SCALE GENOMIC DNA]</scope>
    <source>
        <strain evidence="2 3">DSM 22954</strain>
    </source>
</reference>